<dbReference type="EMBL" id="UYJE01008192">
    <property type="protein sequence ID" value="VDI61830.1"/>
    <property type="molecule type" value="Genomic_DNA"/>
</dbReference>
<feature type="compositionally biased region" description="Basic and acidic residues" evidence="1">
    <location>
        <begin position="1027"/>
        <end position="1044"/>
    </location>
</feature>
<dbReference type="AlphaFoldDB" id="A0A8B6GC15"/>
<dbReference type="Proteomes" id="UP000596742">
    <property type="component" value="Unassembled WGS sequence"/>
</dbReference>
<accession>A0A8B6GC15</accession>
<reference evidence="2" key="1">
    <citation type="submission" date="2018-11" db="EMBL/GenBank/DDBJ databases">
        <authorList>
            <person name="Alioto T."/>
            <person name="Alioto T."/>
        </authorList>
    </citation>
    <scope>NUCLEOTIDE SEQUENCE</scope>
</reference>
<feature type="compositionally biased region" description="Polar residues" evidence="1">
    <location>
        <begin position="1098"/>
        <end position="1112"/>
    </location>
</feature>
<sequence>MAMLAEYHATIMPSNSDIRLQLKKCKTGFFRVEDKFRNLQTILKDIEIMIETEDRNTCLSDMKTEIENIIQSTNIHVLQDYLHSVDEHLYKFNYLSVKRKHSILSFYLIAYHVLVTSEKENDNEILNVIRVKLQEKQKFTSFLHLDSIFQLYIDMYYKDNSNETFTNIHAIWKSDPTTELNLKLAYCIKLIEAKDYKTLIKLIHHNADYFIQSFEVTEHQLCTIATMVLLHIVNHQVSINKMEKVKTIETIMSTITSKYSYCNEHNLLNNFHDFILTLNNKQILSTPLLIKLLHLLMKKHPFDCLKIILLCSNRLRQANHFTECIEFIKCHFQFILSFPIDKLKIENECYCRQQYCIALLLLLDEYVSSNDAHKINLVITKLQDLRISFLSDRPSSSCFCFMGTQECSFTTCKREKSIIKSRYRPEKHMEELKQDLLDCYKRISWITFPRRSTTLFSHYSFTFQTFDSNMVNITSMNTLKDESIIFFTELIKRSADNNAASLYNIIKTVCAFDLKLEVQDMVVQGLIAYLIISCNGHYWMLSKFILDINMICQKGSFLQKLTSDIATLWLKLEEDTVNDFRKTIYKCYCTVRHDSKNEKDTNIEQYKTHFAFIASMEAEEKMKKLTSQSNLLLMLTLLLIASGGHHKSAELKKYLSLKYEYEDSILYLLWCSGDVEVNPGPTLRKLRKVPKSQKERSWMYEMCSILLRLLKFESIDLKNDGLWREKPVLWPNEWPFYDPHNKPKDEKYGIENDRKLLKNIEQLCNEKGIFEDINKFDDDTKSKVKEYKTEITAWTNNKTKLFEVYTLRQELNRLKEAKGNLHKYRNDPEVLQFFENLNAYLTFDPKEDKYFSSESYTDIVRDLVMTFCRIDKGLDPLEKSDGIWKKPPTGWCPTDDYFSPCNAGKRQGKCKDKKLVDKLLKCCETMVHEYCNANKKPVLLKILHAWKHENVQEVRKYHTIWSNIEVIDHSLKYLKLEGLLAKSQTNLEKLGIKPKDFKESTQESTDLSSPPFQDKQNNPKCPTTTRSHQENHFDPLGKLRDSDASQKVVPLSLMGREYQETDQTTQNNTNKRKHQSTDENYTEPKKLHKSDKGKSLPIHTSSTEQCQGEPINDQTPITVLDDILDLQDESNLNKNSSSFTIPIQDSSSTTNQSSDLSNELPEYVQLYIDTVQNSYNPDDTLHIDVDQFIEELDMDSS</sequence>
<feature type="compositionally biased region" description="Basic and acidic residues" evidence="1">
    <location>
        <begin position="1082"/>
        <end position="1094"/>
    </location>
</feature>
<comment type="caution">
    <text evidence="2">The sequence shown here is derived from an EMBL/GenBank/DDBJ whole genome shotgun (WGS) entry which is preliminary data.</text>
</comment>
<feature type="region of interest" description="Disordered" evidence="1">
    <location>
        <begin position="1131"/>
        <end position="1156"/>
    </location>
</feature>
<dbReference type="OrthoDB" id="6179563at2759"/>
<feature type="compositionally biased region" description="Polar residues" evidence="1">
    <location>
        <begin position="1002"/>
        <end position="1026"/>
    </location>
</feature>
<feature type="compositionally biased region" description="Polar residues" evidence="1">
    <location>
        <begin position="1131"/>
        <end position="1143"/>
    </location>
</feature>
<evidence type="ECO:0000313" key="2">
    <source>
        <dbReference type="EMBL" id="VDI61830.1"/>
    </source>
</evidence>
<gene>
    <name evidence="2" type="ORF">MGAL_10B018392</name>
</gene>
<name>A0A8B6GC15_MYTGA</name>
<feature type="region of interest" description="Disordered" evidence="1">
    <location>
        <begin position="993"/>
        <end position="1112"/>
    </location>
</feature>
<organism evidence="2 3">
    <name type="scientific">Mytilus galloprovincialis</name>
    <name type="common">Mediterranean mussel</name>
    <dbReference type="NCBI Taxonomy" id="29158"/>
    <lineage>
        <taxon>Eukaryota</taxon>
        <taxon>Metazoa</taxon>
        <taxon>Spiralia</taxon>
        <taxon>Lophotrochozoa</taxon>
        <taxon>Mollusca</taxon>
        <taxon>Bivalvia</taxon>
        <taxon>Autobranchia</taxon>
        <taxon>Pteriomorphia</taxon>
        <taxon>Mytilida</taxon>
        <taxon>Mytiloidea</taxon>
        <taxon>Mytilidae</taxon>
        <taxon>Mytilinae</taxon>
        <taxon>Mytilus</taxon>
    </lineage>
</organism>
<proteinExistence type="predicted"/>
<evidence type="ECO:0000256" key="1">
    <source>
        <dbReference type="SAM" id="MobiDB-lite"/>
    </source>
</evidence>
<keyword evidence="3" id="KW-1185">Reference proteome</keyword>
<protein>
    <submittedName>
        <fullName evidence="2">Uncharacterized protein</fullName>
    </submittedName>
</protein>
<feature type="compositionally biased region" description="Low complexity" evidence="1">
    <location>
        <begin position="1144"/>
        <end position="1156"/>
    </location>
</feature>
<evidence type="ECO:0000313" key="3">
    <source>
        <dbReference type="Proteomes" id="UP000596742"/>
    </source>
</evidence>